<proteinExistence type="predicted"/>
<evidence type="ECO:0000313" key="1">
    <source>
        <dbReference type="EMBL" id="CAB4285916.1"/>
    </source>
</evidence>
<organism evidence="1 2">
    <name type="scientific">Prunus armeniaca</name>
    <name type="common">Apricot</name>
    <name type="synonym">Armeniaca vulgaris</name>
    <dbReference type="NCBI Taxonomy" id="36596"/>
    <lineage>
        <taxon>Eukaryota</taxon>
        <taxon>Viridiplantae</taxon>
        <taxon>Streptophyta</taxon>
        <taxon>Embryophyta</taxon>
        <taxon>Tracheophyta</taxon>
        <taxon>Spermatophyta</taxon>
        <taxon>Magnoliopsida</taxon>
        <taxon>eudicotyledons</taxon>
        <taxon>Gunneridae</taxon>
        <taxon>Pentapetalae</taxon>
        <taxon>rosids</taxon>
        <taxon>fabids</taxon>
        <taxon>Rosales</taxon>
        <taxon>Rosaceae</taxon>
        <taxon>Amygdaloideae</taxon>
        <taxon>Amygdaleae</taxon>
        <taxon>Prunus</taxon>
    </lineage>
</organism>
<dbReference type="PANTHER" id="PTHR36617">
    <property type="entry name" value="PROTEIN, PUTATIVE-RELATED"/>
    <property type="match status" value="1"/>
</dbReference>
<name>A0A6J5VA37_PRUAR</name>
<reference evidence="1 2" key="1">
    <citation type="submission" date="2020-05" db="EMBL/GenBank/DDBJ databases">
        <authorList>
            <person name="Campoy J."/>
            <person name="Schneeberger K."/>
            <person name="Spophaly S."/>
        </authorList>
    </citation>
    <scope>NUCLEOTIDE SEQUENCE [LARGE SCALE GENOMIC DNA]</scope>
    <source>
        <strain evidence="1">PruArmRojPasFocal</strain>
    </source>
</reference>
<evidence type="ECO:0008006" key="3">
    <source>
        <dbReference type="Google" id="ProtNLM"/>
    </source>
</evidence>
<dbReference type="AlphaFoldDB" id="A0A6J5VA37"/>
<protein>
    <recommendedName>
        <fullName evidence="3">Reverse transcriptase zinc-binding domain-containing protein</fullName>
    </recommendedName>
</protein>
<dbReference type="PANTHER" id="PTHR36617:SF16">
    <property type="entry name" value="OS04G0516500 PROTEIN"/>
    <property type="match status" value="1"/>
</dbReference>
<evidence type="ECO:0000313" key="2">
    <source>
        <dbReference type="Proteomes" id="UP000507222"/>
    </source>
</evidence>
<dbReference type="Proteomes" id="UP000507222">
    <property type="component" value="Unassembled WGS sequence"/>
</dbReference>
<dbReference type="EMBL" id="CAEKDK010000007">
    <property type="protein sequence ID" value="CAB4285916.1"/>
    <property type="molecule type" value="Genomic_DNA"/>
</dbReference>
<accession>A0A6J5VA37</accession>
<gene>
    <name evidence="1" type="ORF">CURHAP_LOCUS42028</name>
</gene>
<sequence>MVPKQNSSPTWKKIMFSAQLLDKWLIWRLEKSNNVKFWRDKWINNVPLMQTMDLAPNLYFNSLVSDFFVSGWWDVEKLRSVLPEEWVQKVTRCSANFQGLLKDCQIWKPTSYGLFSVKSAYNLLFQGADWLNPWWRVLWKLQIPPKL</sequence>